<evidence type="ECO:0000259" key="7">
    <source>
        <dbReference type="Pfam" id="PF22692"/>
    </source>
</evidence>
<dbReference type="Pfam" id="PF00460">
    <property type="entry name" value="Flg_bb_rod"/>
    <property type="match status" value="1"/>
</dbReference>
<keyword evidence="8" id="KW-0966">Cell projection</keyword>
<dbReference type="RefSeq" id="WP_150691542.1">
    <property type="nucleotide sequence ID" value="NZ_CABPSJ010000008.1"/>
</dbReference>
<sequence length="243" mass="25995">MTDILAVALYAMQDDMARLNGVANNLANLSTPGYKRQVPVSAGFSAMVSGMSGDASQNVAQANTGSVAQRIDPRPGTLKRTGAPLDLAIAGDGFFEIATQSGPAYTRKGNFHVDTRGRLVTEQGDPVMGKGGEVALTGSHPVIDSTGNVTEDGRVVAQLRVVRFERAQNMTSLGYGAYISGDSGTTVQDVDLQIRQGYLENANVTNMQEMVQLMQTMRHFESMQKVAQGYDDMLGNAIRKLSE</sequence>
<name>A0A5E4YPB6_9BURK</name>
<dbReference type="Pfam" id="PF22692">
    <property type="entry name" value="LlgE_F_G_D1"/>
    <property type="match status" value="1"/>
</dbReference>
<comment type="similarity">
    <text evidence="2 4">Belongs to the flagella basal body rod proteins family.</text>
</comment>
<dbReference type="InterPro" id="IPR020013">
    <property type="entry name" value="Flagellar_FlgE/F/G"/>
</dbReference>
<dbReference type="GO" id="GO:0071978">
    <property type="term" value="P:bacterial-type flagellum-dependent swarming motility"/>
    <property type="evidence" value="ECO:0007669"/>
    <property type="project" value="TreeGrafter"/>
</dbReference>
<dbReference type="AlphaFoldDB" id="A0A5E4YPB6"/>
<accession>A0A5E4YPB6</accession>
<evidence type="ECO:0000256" key="3">
    <source>
        <dbReference type="ARBA" id="ARBA00023143"/>
    </source>
</evidence>
<dbReference type="SUPFAM" id="SSF117143">
    <property type="entry name" value="Flagellar hook protein flgE"/>
    <property type="match status" value="1"/>
</dbReference>
<dbReference type="GO" id="GO:0009425">
    <property type="term" value="C:bacterial-type flagellum basal body"/>
    <property type="evidence" value="ECO:0007669"/>
    <property type="project" value="UniProtKB-SubCell"/>
</dbReference>
<protein>
    <submittedName>
        <fullName evidence="8">Flagellar biosynthesis protein FlgF</fullName>
    </submittedName>
</protein>
<keyword evidence="3 4" id="KW-0975">Bacterial flagellum</keyword>
<evidence type="ECO:0000256" key="4">
    <source>
        <dbReference type="RuleBase" id="RU362116"/>
    </source>
</evidence>
<dbReference type="InterPro" id="IPR037925">
    <property type="entry name" value="FlgE/F/G-like"/>
</dbReference>
<keyword evidence="8" id="KW-0969">Cilium</keyword>
<evidence type="ECO:0000259" key="5">
    <source>
        <dbReference type="Pfam" id="PF00460"/>
    </source>
</evidence>
<evidence type="ECO:0000256" key="1">
    <source>
        <dbReference type="ARBA" id="ARBA00004117"/>
    </source>
</evidence>
<evidence type="ECO:0000256" key="2">
    <source>
        <dbReference type="ARBA" id="ARBA00009677"/>
    </source>
</evidence>
<gene>
    <name evidence="8" type="primary">flgF_2</name>
    <name evidence="8" type="ORF">PCO31110_04708</name>
</gene>
<dbReference type="NCBIfam" id="TIGR03506">
    <property type="entry name" value="FlgEFG_subfam"/>
    <property type="match status" value="1"/>
</dbReference>
<dbReference type="PANTHER" id="PTHR30435:SF19">
    <property type="entry name" value="FLAGELLAR BASAL-BODY ROD PROTEIN FLGG"/>
    <property type="match status" value="1"/>
</dbReference>
<evidence type="ECO:0000259" key="6">
    <source>
        <dbReference type="Pfam" id="PF06429"/>
    </source>
</evidence>
<evidence type="ECO:0000313" key="9">
    <source>
        <dbReference type="Proteomes" id="UP000337189"/>
    </source>
</evidence>
<proteinExistence type="inferred from homology"/>
<organism evidence="8 9">
    <name type="scientific">Pandoraea communis</name>
    <dbReference type="NCBI Taxonomy" id="2508297"/>
    <lineage>
        <taxon>Bacteria</taxon>
        <taxon>Pseudomonadati</taxon>
        <taxon>Pseudomonadota</taxon>
        <taxon>Betaproteobacteria</taxon>
        <taxon>Burkholderiales</taxon>
        <taxon>Burkholderiaceae</taxon>
        <taxon>Pandoraea</taxon>
    </lineage>
</organism>
<reference evidence="8 9" key="1">
    <citation type="submission" date="2019-08" db="EMBL/GenBank/DDBJ databases">
        <authorList>
            <person name="Peeters C."/>
        </authorList>
    </citation>
    <scope>NUCLEOTIDE SEQUENCE [LARGE SCALE GENOMIC DNA]</scope>
    <source>
        <strain evidence="8 9">LMG 31110</strain>
    </source>
</reference>
<dbReference type="OrthoDB" id="9804559at2"/>
<feature type="domain" description="Flagellar basal body rod protein N-terminal" evidence="5">
    <location>
        <begin position="7"/>
        <end position="35"/>
    </location>
</feature>
<dbReference type="InterPro" id="IPR053967">
    <property type="entry name" value="LlgE_F_G-like_D1"/>
</dbReference>
<feature type="domain" description="Flagellar basal-body/hook protein C-terminal" evidence="6">
    <location>
        <begin position="195"/>
        <end position="239"/>
    </location>
</feature>
<feature type="domain" description="Flagellar hook protein FlgE/F/G-like D1" evidence="7">
    <location>
        <begin position="88"/>
        <end position="147"/>
    </location>
</feature>
<dbReference type="Pfam" id="PF06429">
    <property type="entry name" value="Flg_bbr_C"/>
    <property type="match status" value="1"/>
</dbReference>
<evidence type="ECO:0000313" key="8">
    <source>
        <dbReference type="EMBL" id="VVE50352.1"/>
    </source>
</evidence>
<dbReference type="EMBL" id="CABPSJ010000008">
    <property type="protein sequence ID" value="VVE50352.1"/>
    <property type="molecule type" value="Genomic_DNA"/>
</dbReference>
<keyword evidence="8" id="KW-0282">Flagellum</keyword>
<comment type="subcellular location">
    <subcellularLocation>
        <location evidence="1 4">Bacterial flagellum basal body</location>
    </subcellularLocation>
</comment>
<dbReference type="InterPro" id="IPR001444">
    <property type="entry name" value="Flag_bb_rod_N"/>
</dbReference>
<dbReference type="Proteomes" id="UP000337189">
    <property type="component" value="Unassembled WGS sequence"/>
</dbReference>
<dbReference type="PANTHER" id="PTHR30435">
    <property type="entry name" value="FLAGELLAR PROTEIN"/>
    <property type="match status" value="1"/>
</dbReference>
<dbReference type="InterPro" id="IPR010930">
    <property type="entry name" value="Flg_bb/hook_C_dom"/>
</dbReference>